<keyword evidence="1" id="KW-0732">Signal</keyword>
<protein>
    <submittedName>
        <fullName evidence="3">CD8+ T cell target antigen Tp2, putative</fullName>
    </submittedName>
    <submittedName>
        <fullName evidence="2">Surface protein D</fullName>
    </submittedName>
</protein>
<dbReference type="Proteomes" id="UP001057455">
    <property type="component" value="Unassembled WGS sequence"/>
</dbReference>
<name>A0A0H4T1T5_BABOV</name>
<reference evidence="3" key="2">
    <citation type="submission" date="2019-12" db="EMBL/GenBank/DDBJ databases">
        <title>Genome sequence of Babesia ovis.</title>
        <authorList>
            <person name="Yamagishi J."/>
            <person name="Sevinc F."/>
            <person name="Xuan X."/>
        </authorList>
    </citation>
    <scope>NUCLEOTIDE SEQUENCE</scope>
    <source>
        <strain evidence="3">Selcuk</strain>
    </source>
</reference>
<evidence type="ECO:0000256" key="1">
    <source>
        <dbReference type="SAM" id="SignalP"/>
    </source>
</evidence>
<dbReference type="EMBL" id="BLIY01000018">
    <property type="protein sequence ID" value="GFE55284.1"/>
    <property type="molecule type" value="Genomic_DNA"/>
</dbReference>
<reference evidence="2" key="1">
    <citation type="journal article" date="2015" name="Vet. Parasitol.">
        <title>Molecular detection of Babesia ovis in sheep and ticks using the gene encoding B. ovis surface protein D (BoSPD).</title>
        <authorList>
            <person name="Erster O."/>
            <person name="Roth A."/>
            <person name="Wolkomirsky R."/>
            <person name="Leibovich B."/>
            <person name="Savitzky I."/>
            <person name="Zamir S."/>
            <person name="Molad T."/>
            <person name="Shkap V."/>
        </authorList>
    </citation>
    <scope>NUCLEOTIDE SEQUENCE</scope>
</reference>
<organism evidence="2">
    <name type="scientific">Babesia ovis</name>
    <dbReference type="NCBI Taxonomy" id="5869"/>
    <lineage>
        <taxon>Eukaryota</taxon>
        <taxon>Sar</taxon>
        <taxon>Alveolata</taxon>
        <taxon>Apicomplexa</taxon>
        <taxon>Aconoidasida</taxon>
        <taxon>Piroplasmida</taxon>
        <taxon>Babesiidae</taxon>
        <taxon>Babesia</taxon>
    </lineage>
</organism>
<sequence length="155" mass="16775">MLAKYLAFVTFFFSVLSAGVRAEGQCNDADLMAVGFHPNESEDQMLPKLKVTTKALKKLMTSNMTKVSEGDQTMLINKLTASLQKGGITGVQPQCLKCFVASAQCVLKKCKVQCLSDEYCDGCQNCIRKHCDASFASCVGQATVNPAEFKAKLTA</sequence>
<evidence type="ECO:0000313" key="4">
    <source>
        <dbReference type="Proteomes" id="UP001057455"/>
    </source>
</evidence>
<gene>
    <name evidence="3" type="ORF">BaOVIS_026880</name>
</gene>
<keyword evidence="4" id="KW-1185">Reference proteome</keyword>
<dbReference type="AlphaFoldDB" id="A0A0H4T1T5"/>
<feature type="signal peptide" evidence="1">
    <location>
        <begin position="1"/>
        <end position="22"/>
    </location>
</feature>
<feature type="chain" id="PRO_5041037732" evidence="1">
    <location>
        <begin position="23"/>
        <end position="155"/>
    </location>
</feature>
<accession>A0A0H4T1T5</accession>
<evidence type="ECO:0000313" key="2">
    <source>
        <dbReference type="EMBL" id="AKP99451.1"/>
    </source>
</evidence>
<evidence type="ECO:0000313" key="3">
    <source>
        <dbReference type="EMBL" id="GFE55284.1"/>
    </source>
</evidence>
<proteinExistence type="evidence at transcript level"/>
<dbReference type="EMBL" id="KR536611">
    <property type="protein sequence ID" value="AKP99451.1"/>
    <property type="molecule type" value="mRNA"/>
</dbReference>
<dbReference type="VEuPathDB" id="PiroplasmaDB:BaOVIS_026880"/>
<dbReference type="OrthoDB" id="10338442at2759"/>